<feature type="binding site" evidence="2">
    <location>
        <position position="65"/>
    </location>
    <ligand>
        <name>Mn(2+)</name>
        <dbReference type="ChEBI" id="CHEBI:29035"/>
        <label>1</label>
    </ligand>
</feature>
<organism evidence="4 5">
    <name type="scientific">Trichormus variabilis SAG 1403-4b</name>
    <dbReference type="NCBI Taxonomy" id="447716"/>
    <lineage>
        <taxon>Bacteria</taxon>
        <taxon>Bacillati</taxon>
        <taxon>Cyanobacteriota</taxon>
        <taxon>Cyanophyceae</taxon>
        <taxon>Nostocales</taxon>
        <taxon>Nostocaceae</taxon>
        <taxon>Trichormus</taxon>
    </lineage>
</organism>
<proteinExistence type="inferred from homology"/>
<feature type="binding site" evidence="3">
    <location>
        <position position="56"/>
    </location>
    <ligand>
        <name>Ca(2+)</name>
        <dbReference type="ChEBI" id="CHEBI:29108"/>
    </ligand>
</feature>
<dbReference type="InterPro" id="IPR012347">
    <property type="entry name" value="Ferritin-like"/>
</dbReference>
<evidence type="ECO:0000256" key="1">
    <source>
        <dbReference type="ARBA" id="ARBA00007644"/>
    </source>
</evidence>
<protein>
    <recommendedName>
        <fullName evidence="6">Catalase</fullName>
    </recommendedName>
</protein>
<evidence type="ECO:0000256" key="3">
    <source>
        <dbReference type="PIRSR" id="PIRSR607760-2"/>
    </source>
</evidence>
<dbReference type="InterPro" id="IPR007760">
    <property type="entry name" value="Mn_catalase"/>
</dbReference>
<feature type="binding site" evidence="2">
    <location>
        <position position="166"/>
    </location>
    <ligand>
        <name>Mn(2+)</name>
        <dbReference type="ChEBI" id="CHEBI:29035"/>
        <label>1</label>
    </ligand>
</feature>
<dbReference type="InterPro" id="IPR039377">
    <property type="entry name" value="Mn_catalase_dom"/>
</dbReference>
<sequence length="231" mass="25882">MFFHKKEPIHAVKVDEANPRFAQLLLEQFGGATGELSAALQYWVQSFHVENPGIRDMLQDIAIEEFGHLEMVGKLIESHTKNSDQTEAYKSTLFAIRGVGPHFLDSQGNAWSAKYLNEGGDVVRDLRANIAAEAGARQTYEELIKLATDEGTKNTLVHLLTREISHTQMFMKALDSLGKLTDPIFGNIQPDETVSLYYNLSTNGNEQNERGPWNSEPTFQYIANPLETHSS</sequence>
<dbReference type="Pfam" id="PF05067">
    <property type="entry name" value="Mn_catalase"/>
    <property type="match status" value="1"/>
</dbReference>
<accession>A0A3S1IDV6</accession>
<comment type="cofactor">
    <cofactor evidence="2">
        <name>Mn(2+)</name>
        <dbReference type="ChEBI" id="CHEBI:29035"/>
    </cofactor>
    <text evidence="2">Binds 2 manganese ions per subunit.</text>
</comment>
<feature type="binding site" evidence="3">
    <location>
        <position position="201"/>
    </location>
    <ligand>
        <name>Ca(2+)</name>
        <dbReference type="ChEBI" id="CHEBI:29108"/>
    </ligand>
</feature>
<evidence type="ECO:0008006" key="6">
    <source>
        <dbReference type="Google" id="ProtNLM"/>
    </source>
</evidence>
<feature type="binding site" evidence="3">
    <location>
        <position position="199"/>
    </location>
    <ligand>
        <name>Ca(2+)</name>
        <dbReference type="ChEBI" id="CHEBI:29108"/>
    </ligand>
</feature>
<gene>
    <name evidence="4" type="ORF">DSM107003_26190</name>
</gene>
<keyword evidence="5" id="KW-1185">Reference proteome</keyword>
<dbReference type="EMBL" id="RSCM01000008">
    <property type="protein sequence ID" value="RUS95957.1"/>
    <property type="molecule type" value="Genomic_DNA"/>
</dbReference>
<keyword evidence="2" id="KW-0464">Manganese</keyword>
<dbReference type="Proteomes" id="UP000276103">
    <property type="component" value="Unassembled WGS sequence"/>
</dbReference>
<dbReference type="AlphaFoldDB" id="A0A3S1IDV6"/>
<keyword evidence="2" id="KW-0479">Metal-binding</keyword>
<dbReference type="OrthoDB" id="9800585at2"/>
<dbReference type="RefSeq" id="WP_127054560.1">
    <property type="nucleotide sequence ID" value="NZ_RSCM01000008.1"/>
</dbReference>
<dbReference type="Gene3D" id="1.20.1260.10">
    <property type="match status" value="1"/>
</dbReference>
<reference evidence="4 5" key="1">
    <citation type="journal article" date="2019" name="Genome Biol. Evol.">
        <title>Day and night: Metabolic profiles and evolutionary relationships of six axenic non-marine cyanobacteria.</title>
        <authorList>
            <person name="Will S.E."/>
            <person name="Henke P."/>
            <person name="Boedeker C."/>
            <person name="Huang S."/>
            <person name="Brinkmann H."/>
            <person name="Rohde M."/>
            <person name="Jarek M."/>
            <person name="Friedl T."/>
            <person name="Seufert S."/>
            <person name="Schumacher M."/>
            <person name="Overmann J."/>
            <person name="Neumann-Schaal M."/>
            <person name="Petersen J."/>
        </authorList>
    </citation>
    <scope>NUCLEOTIDE SEQUENCE [LARGE SCALE GENOMIC DNA]</scope>
    <source>
        <strain evidence="4 5">SAG 1403-4b</strain>
    </source>
</reference>
<keyword evidence="3" id="KW-0106">Calcium</keyword>
<feature type="binding site" evidence="2">
    <location>
        <position position="133"/>
    </location>
    <ligand>
        <name>Mn(2+)</name>
        <dbReference type="ChEBI" id="CHEBI:29035"/>
        <label>1</label>
    </ligand>
</feature>
<name>A0A3S1IDV6_ANAVA</name>
<feature type="binding site" evidence="2">
    <location>
        <position position="68"/>
    </location>
    <ligand>
        <name>Mn(2+)</name>
        <dbReference type="ChEBI" id="CHEBI:29035"/>
        <label>1</label>
    </ligand>
</feature>
<dbReference type="GO" id="GO:0046872">
    <property type="term" value="F:metal ion binding"/>
    <property type="evidence" value="ECO:0007669"/>
    <property type="project" value="UniProtKB-KW"/>
</dbReference>
<comment type="cofactor">
    <cofactor evidence="3">
        <name>Ca(2+)</name>
        <dbReference type="ChEBI" id="CHEBI:29108"/>
    </cofactor>
    <text evidence="3">Binds 1 Ca(2+) ion per subunit.</text>
</comment>
<feature type="binding site" evidence="3">
    <location>
        <position position="60"/>
    </location>
    <ligand>
        <name>Ca(2+)</name>
        <dbReference type="ChEBI" id="CHEBI:29108"/>
    </ligand>
</feature>
<dbReference type="InterPro" id="IPR009078">
    <property type="entry name" value="Ferritin-like_SF"/>
</dbReference>
<feature type="binding site" evidence="2">
    <location>
        <position position="35"/>
    </location>
    <ligand>
        <name>Mn(2+)</name>
        <dbReference type="ChEBI" id="CHEBI:29035"/>
        <label>1</label>
    </ligand>
</feature>
<comment type="caution">
    <text evidence="4">The sequence shown here is derived from an EMBL/GenBank/DDBJ whole genome shotgun (WGS) entry which is preliminary data.</text>
</comment>
<evidence type="ECO:0000313" key="4">
    <source>
        <dbReference type="EMBL" id="RUS95957.1"/>
    </source>
</evidence>
<evidence type="ECO:0000256" key="2">
    <source>
        <dbReference type="PIRSR" id="PIRSR607760-1"/>
    </source>
</evidence>
<dbReference type="CDD" id="cd01051">
    <property type="entry name" value="Mn_catalase"/>
    <property type="match status" value="1"/>
</dbReference>
<comment type="similarity">
    <text evidence="1">Belongs to the manganese catalase family.</text>
</comment>
<dbReference type="SUPFAM" id="SSF47240">
    <property type="entry name" value="Ferritin-like"/>
    <property type="match status" value="1"/>
</dbReference>
<evidence type="ECO:0000313" key="5">
    <source>
        <dbReference type="Proteomes" id="UP000276103"/>
    </source>
</evidence>